<dbReference type="eggNOG" id="COG2267">
    <property type="taxonomic scope" value="Bacteria"/>
</dbReference>
<protein>
    <submittedName>
        <fullName evidence="2">Putative 3-oxoadipate enol-lactone hydrolase</fullName>
    </submittedName>
</protein>
<dbReference type="PANTHER" id="PTHR43433">
    <property type="entry name" value="HYDROLASE, ALPHA/BETA FOLD FAMILY PROTEIN"/>
    <property type="match status" value="1"/>
</dbReference>
<keyword evidence="2" id="KW-0378">Hydrolase</keyword>
<dbReference type="PANTHER" id="PTHR43433:SF5">
    <property type="entry name" value="AB HYDROLASE-1 DOMAIN-CONTAINING PROTEIN"/>
    <property type="match status" value="1"/>
</dbReference>
<reference evidence="2 3" key="1">
    <citation type="submission" date="2014-03" db="EMBL/GenBank/DDBJ databases">
        <title>Whole genome sequence of Novosphingobium resinovorum KF1.</title>
        <authorList>
            <person name="Gan H.M."/>
            <person name="Gan H.Y."/>
            <person name="Chew T.H."/>
            <person name="Savka M.A."/>
        </authorList>
    </citation>
    <scope>NUCLEOTIDE SEQUENCE [LARGE SCALE GENOMIC DNA]</scope>
    <source>
        <strain evidence="2 3">KF1</strain>
    </source>
</reference>
<dbReference type="Gene3D" id="3.40.50.1820">
    <property type="entry name" value="alpha/beta hydrolase"/>
    <property type="match status" value="1"/>
</dbReference>
<dbReference type="PRINTS" id="PR00111">
    <property type="entry name" value="ABHYDROLASE"/>
</dbReference>
<dbReference type="RefSeq" id="WP_036522576.1">
    <property type="nucleotide sequence ID" value="NZ_JFYZ01000001.1"/>
</dbReference>
<dbReference type="SUPFAM" id="SSF53474">
    <property type="entry name" value="alpha/beta-Hydrolases"/>
    <property type="match status" value="1"/>
</dbReference>
<dbReference type="GO" id="GO:0016787">
    <property type="term" value="F:hydrolase activity"/>
    <property type="evidence" value="ECO:0007669"/>
    <property type="project" value="UniProtKB-KW"/>
</dbReference>
<organism evidence="2 3">
    <name type="scientific">Novosphingobium resinovorum</name>
    <dbReference type="NCBI Taxonomy" id="158500"/>
    <lineage>
        <taxon>Bacteria</taxon>
        <taxon>Pseudomonadati</taxon>
        <taxon>Pseudomonadota</taxon>
        <taxon>Alphaproteobacteria</taxon>
        <taxon>Sphingomonadales</taxon>
        <taxon>Sphingomonadaceae</taxon>
        <taxon>Novosphingobium</taxon>
    </lineage>
</organism>
<dbReference type="Pfam" id="PF00561">
    <property type="entry name" value="Abhydrolase_1"/>
    <property type="match status" value="1"/>
</dbReference>
<sequence length="264" mass="28583">MTSQFRIPVSGAVLSGERRDAPGTPLVLAHGFGGSRRDWDPLVAALTVPRPLIAYDQRGFGDSDIGTDIDDSAYSHADDLLAVLDALGIAEADLCGMSLGGATVLNFALNHPERVRRLVLVSPLMVGWTWTADWVERWKAIGRAARAGDMAQARALWWEHPLFDAVRETPAAAAMRASIEAFHGRQWVQDAQRPALPDSERLGQLAMPALLLTGGCDTADFRMIAQAIAAMGQRVIRIDHEAAGHMLNLEMPGTIAAEIERFLG</sequence>
<gene>
    <name evidence="2" type="ORF">BV97_00284</name>
</gene>
<evidence type="ECO:0000313" key="2">
    <source>
        <dbReference type="EMBL" id="EZP84529.1"/>
    </source>
</evidence>
<comment type="caution">
    <text evidence="2">The sequence shown here is derived from an EMBL/GenBank/DDBJ whole genome shotgun (WGS) entry which is preliminary data.</text>
</comment>
<dbReference type="InterPro" id="IPR000073">
    <property type="entry name" value="AB_hydrolase_1"/>
</dbReference>
<dbReference type="PATRIC" id="fig|158500.4.peg.292"/>
<evidence type="ECO:0000259" key="1">
    <source>
        <dbReference type="Pfam" id="PF00561"/>
    </source>
</evidence>
<dbReference type="STRING" id="158500.BES08_01485"/>
<feature type="domain" description="AB hydrolase-1" evidence="1">
    <location>
        <begin position="25"/>
        <end position="221"/>
    </location>
</feature>
<proteinExistence type="predicted"/>
<dbReference type="InterPro" id="IPR029058">
    <property type="entry name" value="AB_hydrolase_fold"/>
</dbReference>
<accession>A0A031K5M8</accession>
<dbReference type="Proteomes" id="UP000024329">
    <property type="component" value="Unassembled WGS sequence"/>
</dbReference>
<dbReference type="InterPro" id="IPR050471">
    <property type="entry name" value="AB_hydrolase"/>
</dbReference>
<evidence type="ECO:0000313" key="3">
    <source>
        <dbReference type="Proteomes" id="UP000024329"/>
    </source>
</evidence>
<dbReference type="AlphaFoldDB" id="A0A031K5M8"/>
<dbReference type="EMBL" id="JFYZ01000001">
    <property type="protein sequence ID" value="EZP84529.1"/>
    <property type="molecule type" value="Genomic_DNA"/>
</dbReference>
<name>A0A031K5M8_9SPHN</name>